<gene>
    <name evidence="1" type="primary">m131L</name>
    <name evidence="1" type="ORF">MT325_m131L</name>
</gene>
<organismHost>
    <name type="scientific">Paramecium bursaria</name>
    <dbReference type="NCBI Taxonomy" id="74790"/>
</organismHost>
<proteinExistence type="predicted"/>
<organism evidence="1 2">
    <name type="scientific">Paramecium bursaria Chlorella virus MT325</name>
    <name type="common">PBCV-MT325</name>
    <dbReference type="NCBI Taxonomy" id="346932"/>
    <lineage>
        <taxon>Viruses</taxon>
        <taxon>Varidnaviria</taxon>
        <taxon>Bamfordvirae</taxon>
        <taxon>Nucleocytoviricota</taxon>
        <taxon>Megaviricetes</taxon>
        <taxon>Algavirales</taxon>
        <taxon>Phycodnaviridae</taxon>
        <taxon>Chlorovirus</taxon>
        <taxon>Chlorovirus conductrix</taxon>
        <taxon>Paramecium bursaria Chlorella virus A1</taxon>
    </lineage>
</organism>
<protein>
    <submittedName>
        <fullName evidence="1">Uncharacterized protein m131L</fullName>
    </submittedName>
</protein>
<evidence type="ECO:0000313" key="2">
    <source>
        <dbReference type="Proteomes" id="UP000246715"/>
    </source>
</evidence>
<reference evidence="1 2" key="1">
    <citation type="journal article" date="2007" name="Virology">
        <title>Sequence and annotation of the 314-kb MT325 and the 321-kb FR483 viruses that infect Chlorella Pbi.</title>
        <authorList>
            <person name="Fitzgerald L.A."/>
            <person name="Graves M.V."/>
            <person name="Li X."/>
            <person name="Feldblyum T."/>
            <person name="Hartigan J."/>
            <person name="Van Etten J.L."/>
        </authorList>
    </citation>
    <scope>NUCLEOTIDE SEQUENCE [LARGE SCALE GENOMIC DNA]</scope>
    <source>
        <strain evidence="1 2">MT325</strain>
    </source>
</reference>
<dbReference type="Proteomes" id="UP000246715">
    <property type="component" value="Segment"/>
</dbReference>
<accession>A7ITL1</accession>
<dbReference type="EMBL" id="DQ491001">
    <property type="protein sequence ID" value="ABT13685.1"/>
    <property type="molecule type" value="Genomic_DNA"/>
</dbReference>
<evidence type="ECO:0000313" key="1">
    <source>
        <dbReference type="EMBL" id="ABT13685.1"/>
    </source>
</evidence>
<name>A7ITL1_PBCVM</name>
<sequence>MPLKPCFQAEPRVYQISRHQLLDQRVCCTMYRITFVGESLQPTANGVYTIFLPRIKTSLVRRRSSPYVHLLPMKVCVIHGSLISLMMSMV</sequence>